<dbReference type="EMBL" id="KB469302">
    <property type="protein sequence ID" value="EPQ55081.1"/>
    <property type="molecule type" value="Genomic_DNA"/>
</dbReference>
<dbReference type="OrthoDB" id="3332300at2759"/>
<gene>
    <name evidence="2" type="ORF">GLOTRDRAFT_129373</name>
</gene>
<feature type="compositionally biased region" description="Basic residues" evidence="1">
    <location>
        <begin position="169"/>
        <end position="185"/>
    </location>
</feature>
<reference evidence="2 3" key="1">
    <citation type="journal article" date="2012" name="Science">
        <title>The Paleozoic origin of enzymatic lignin decomposition reconstructed from 31 fungal genomes.</title>
        <authorList>
            <person name="Floudas D."/>
            <person name="Binder M."/>
            <person name="Riley R."/>
            <person name="Barry K."/>
            <person name="Blanchette R.A."/>
            <person name="Henrissat B."/>
            <person name="Martinez A.T."/>
            <person name="Otillar R."/>
            <person name="Spatafora J.W."/>
            <person name="Yadav J.S."/>
            <person name="Aerts A."/>
            <person name="Benoit I."/>
            <person name="Boyd A."/>
            <person name="Carlson A."/>
            <person name="Copeland A."/>
            <person name="Coutinho P.M."/>
            <person name="de Vries R.P."/>
            <person name="Ferreira P."/>
            <person name="Findley K."/>
            <person name="Foster B."/>
            <person name="Gaskell J."/>
            <person name="Glotzer D."/>
            <person name="Gorecki P."/>
            <person name="Heitman J."/>
            <person name="Hesse C."/>
            <person name="Hori C."/>
            <person name="Igarashi K."/>
            <person name="Jurgens J.A."/>
            <person name="Kallen N."/>
            <person name="Kersten P."/>
            <person name="Kohler A."/>
            <person name="Kuees U."/>
            <person name="Kumar T.K.A."/>
            <person name="Kuo A."/>
            <person name="LaButti K."/>
            <person name="Larrondo L.F."/>
            <person name="Lindquist E."/>
            <person name="Ling A."/>
            <person name="Lombard V."/>
            <person name="Lucas S."/>
            <person name="Lundell T."/>
            <person name="Martin R."/>
            <person name="McLaughlin D.J."/>
            <person name="Morgenstern I."/>
            <person name="Morin E."/>
            <person name="Murat C."/>
            <person name="Nagy L.G."/>
            <person name="Nolan M."/>
            <person name="Ohm R.A."/>
            <person name="Patyshakuliyeva A."/>
            <person name="Rokas A."/>
            <person name="Ruiz-Duenas F.J."/>
            <person name="Sabat G."/>
            <person name="Salamov A."/>
            <person name="Samejima M."/>
            <person name="Schmutz J."/>
            <person name="Slot J.C."/>
            <person name="St John F."/>
            <person name="Stenlid J."/>
            <person name="Sun H."/>
            <person name="Sun S."/>
            <person name="Syed K."/>
            <person name="Tsang A."/>
            <person name="Wiebenga A."/>
            <person name="Young D."/>
            <person name="Pisabarro A."/>
            <person name="Eastwood D.C."/>
            <person name="Martin F."/>
            <person name="Cullen D."/>
            <person name="Grigoriev I.V."/>
            <person name="Hibbett D.S."/>
        </authorList>
    </citation>
    <scope>NUCLEOTIDE SEQUENCE [LARGE SCALE GENOMIC DNA]</scope>
    <source>
        <strain evidence="2 3">ATCC 11539</strain>
    </source>
</reference>
<evidence type="ECO:0000313" key="2">
    <source>
        <dbReference type="EMBL" id="EPQ55081.1"/>
    </source>
</evidence>
<name>S7Q4Y1_GLOTA</name>
<organism evidence="2 3">
    <name type="scientific">Gloeophyllum trabeum (strain ATCC 11539 / FP-39264 / Madison 617)</name>
    <name type="common">Brown rot fungus</name>
    <dbReference type="NCBI Taxonomy" id="670483"/>
    <lineage>
        <taxon>Eukaryota</taxon>
        <taxon>Fungi</taxon>
        <taxon>Dikarya</taxon>
        <taxon>Basidiomycota</taxon>
        <taxon>Agaricomycotina</taxon>
        <taxon>Agaricomycetes</taxon>
        <taxon>Gloeophyllales</taxon>
        <taxon>Gloeophyllaceae</taxon>
        <taxon>Gloeophyllum</taxon>
    </lineage>
</organism>
<feature type="region of interest" description="Disordered" evidence="1">
    <location>
        <begin position="531"/>
        <end position="551"/>
    </location>
</feature>
<keyword evidence="3" id="KW-1185">Reference proteome</keyword>
<feature type="region of interest" description="Disordered" evidence="1">
    <location>
        <begin position="113"/>
        <end position="227"/>
    </location>
</feature>
<dbReference type="HOGENOM" id="CLU_404921_0_0_1"/>
<evidence type="ECO:0000256" key="1">
    <source>
        <dbReference type="SAM" id="MobiDB-lite"/>
    </source>
</evidence>
<dbReference type="AlphaFoldDB" id="S7Q4Y1"/>
<dbReference type="Proteomes" id="UP000030669">
    <property type="component" value="Unassembled WGS sequence"/>
</dbReference>
<evidence type="ECO:0000313" key="3">
    <source>
        <dbReference type="Proteomes" id="UP000030669"/>
    </source>
</evidence>
<proteinExistence type="predicted"/>
<protein>
    <submittedName>
        <fullName evidence="2">Uncharacterized protein</fullName>
    </submittedName>
</protein>
<dbReference type="GeneID" id="19301913"/>
<feature type="compositionally biased region" description="Low complexity" evidence="1">
    <location>
        <begin position="534"/>
        <end position="551"/>
    </location>
</feature>
<feature type="compositionally biased region" description="Polar residues" evidence="1">
    <location>
        <begin position="134"/>
        <end position="145"/>
    </location>
</feature>
<accession>S7Q4Y1</accession>
<dbReference type="KEGG" id="gtr:GLOTRDRAFT_129373"/>
<sequence length="679" mass="74302">MSSAIAFIFGEQTRINPVQLGSYATQHVIDQFTSVGATVAHGLTANQDTTPTNTNVMSLVDDTCRVPHPRYVRGRAAARASQTFGRFTPNLPPRLRKARPGRRERALLRLQRQAGISHDPTSRQQGPGVVATPGDSTINAPTEASNVVPPQAEHRIPQGPATPDDLPPRRRAKPGRRERALRRLQRQGGLLQDHATSALGPTQGPDPTLPPTPTTPVNASSPGGERAVVGTDNAQFLLEERPDCANALPEVAHIENAAASQHDQPSSSPPPYDPIVLGLEAARFILEQHGSSQYPAVAMTHYHPQYPVAVEQQQLVDGAIERQHAASGEGRSMAVRFEYAEGGSFSRMAVLTDWSPHYWQPRPFMSSLPPNAVSREAVAIPIRVLQNTRYGTGEPEAPYAYSSPWTVPTGRQAPETMVPAPYVAPASTALPQGGFPPERAETPDAPDLTQFPAVPEPSSLALTQALYPFVDCPGPCPADCPRRLMSARAYSRRRYRRHGMSRLPCPMRFDPFDEYLDSEGGAPQCCHAADEVEPASPTSPVSPATATSTSVPTPWTASFNADLSPCSSRKGLAQSGEEILYTTCSGIPVRRERKRVGLVEGEHQSTPWWYLDQREAHRYLELLEYLEHRAVLRVKAKLDNFEESDRPPLMPLWIHFPQLLPPVFDAPPENMLQLQLSGN</sequence>
<dbReference type="RefSeq" id="XP_007866251.1">
    <property type="nucleotide sequence ID" value="XM_007868060.1"/>
</dbReference>